<proteinExistence type="predicted"/>
<dbReference type="GO" id="GO:0000166">
    <property type="term" value="F:nucleotide binding"/>
    <property type="evidence" value="ECO:0007669"/>
    <property type="project" value="InterPro"/>
</dbReference>
<feature type="domain" description="GFO/IDH/MocA-like oxidoreductase" evidence="2">
    <location>
        <begin position="155"/>
        <end position="226"/>
    </location>
</feature>
<dbReference type="Gene3D" id="3.30.360.10">
    <property type="entry name" value="Dihydrodipicolinate Reductase, domain 2"/>
    <property type="match status" value="1"/>
</dbReference>
<organism evidence="3 4">
    <name type="scientific">Sumerlaea chitinivorans</name>
    <dbReference type="NCBI Taxonomy" id="2250252"/>
    <lineage>
        <taxon>Bacteria</taxon>
        <taxon>Candidatus Sumerlaeota</taxon>
        <taxon>Candidatus Sumerlaeia</taxon>
        <taxon>Candidatus Sumerlaeales</taxon>
        <taxon>Candidatus Sumerlaeaceae</taxon>
        <taxon>Candidatus Sumerlaea</taxon>
    </lineage>
</organism>
<dbReference type="InterPro" id="IPR036291">
    <property type="entry name" value="NAD(P)-bd_dom_sf"/>
</dbReference>
<dbReference type="InterPro" id="IPR000683">
    <property type="entry name" value="Gfo/Idh/MocA-like_OxRdtase_N"/>
</dbReference>
<dbReference type="KEGG" id="schv:BRCON_1281"/>
<evidence type="ECO:0000259" key="2">
    <source>
        <dbReference type="Pfam" id="PF22725"/>
    </source>
</evidence>
<dbReference type="AlphaFoldDB" id="A0A2Z4Y5A0"/>
<dbReference type="Pfam" id="PF01408">
    <property type="entry name" value="GFO_IDH_MocA"/>
    <property type="match status" value="1"/>
</dbReference>
<dbReference type="InterPro" id="IPR051450">
    <property type="entry name" value="Gfo/Idh/MocA_Oxidoreductases"/>
</dbReference>
<dbReference type="SUPFAM" id="SSF51735">
    <property type="entry name" value="NAD(P)-binding Rossmann-fold domains"/>
    <property type="match status" value="1"/>
</dbReference>
<dbReference type="Gene3D" id="3.40.50.720">
    <property type="entry name" value="NAD(P)-binding Rossmann-like Domain"/>
    <property type="match status" value="1"/>
</dbReference>
<dbReference type="Proteomes" id="UP000262583">
    <property type="component" value="Chromosome"/>
</dbReference>
<gene>
    <name evidence="3" type="ORF">BRCON_1281</name>
</gene>
<feature type="domain" description="Gfo/Idh/MocA-like oxidoreductase N-terminal" evidence="1">
    <location>
        <begin position="4"/>
        <end position="120"/>
    </location>
</feature>
<dbReference type="PANTHER" id="PTHR43377:SF1">
    <property type="entry name" value="BILIVERDIN REDUCTASE A"/>
    <property type="match status" value="1"/>
</dbReference>
<dbReference type="EMBL" id="CP030759">
    <property type="protein sequence ID" value="AXA36058.1"/>
    <property type="molecule type" value="Genomic_DNA"/>
</dbReference>
<protein>
    <submittedName>
        <fullName evidence="3">Oxidoreductase, Gfo/Idh/MocA family</fullName>
    </submittedName>
</protein>
<dbReference type="SUPFAM" id="SSF55347">
    <property type="entry name" value="Glyceraldehyde-3-phosphate dehydrogenase-like, C-terminal domain"/>
    <property type="match status" value="1"/>
</dbReference>
<name>A0A2Z4Y5A0_SUMC1</name>
<evidence type="ECO:0000313" key="4">
    <source>
        <dbReference type="Proteomes" id="UP000262583"/>
    </source>
</evidence>
<dbReference type="PANTHER" id="PTHR43377">
    <property type="entry name" value="BILIVERDIN REDUCTASE A"/>
    <property type="match status" value="1"/>
</dbReference>
<evidence type="ECO:0000313" key="3">
    <source>
        <dbReference type="EMBL" id="AXA36058.1"/>
    </source>
</evidence>
<sequence>MRKIRVGVVGVGNLGQHHARVYAELPECELVGVADVDPKALQRITRQFKVSGYTDYRELFGKVDACSIVVPTVLHHALARDFLEHGVHVLVEKPITTTEEEARDLIEVARRTGRILQVGHIERFNPAIMRLRQIVRDPAFIEGHRLGPYDPRVKDIGVVLDLMIHDLDIILQLVNSKVVHVEAAGVGVYGTHEDIANARIHFENGCIANLTASRVTPERKRKIRVFQRNAYISIDYINQEVEIYRRIKNPNAPPGTPNVTIVRTKEAMKKQEPLKVELKHFLECVAQGSEPMVRGEEARDALSLAVQISRLVKERWEKYFKDF</sequence>
<dbReference type="InterPro" id="IPR055170">
    <property type="entry name" value="GFO_IDH_MocA-like_dom"/>
</dbReference>
<evidence type="ECO:0000259" key="1">
    <source>
        <dbReference type="Pfam" id="PF01408"/>
    </source>
</evidence>
<reference evidence="3 4" key="1">
    <citation type="submission" date="2018-05" db="EMBL/GenBank/DDBJ databases">
        <title>A metagenomic window into the 2 km-deep terrestrial subsurface aquifer revealed taxonomically and functionally diverse microbial community comprising novel uncultured bacterial lineages.</title>
        <authorList>
            <person name="Kadnikov V.V."/>
            <person name="Mardanov A.V."/>
            <person name="Beletsky A.V."/>
            <person name="Banks D."/>
            <person name="Pimenov N.V."/>
            <person name="Frank Y.A."/>
            <person name="Karnachuk O.V."/>
            <person name="Ravin N.V."/>
        </authorList>
    </citation>
    <scope>NUCLEOTIDE SEQUENCE [LARGE SCALE GENOMIC DNA]</scope>
    <source>
        <strain evidence="3">BY</strain>
    </source>
</reference>
<dbReference type="Pfam" id="PF22725">
    <property type="entry name" value="GFO_IDH_MocA_C3"/>
    <property type="match status" value="1"/>
</dbReference>
<accession>A0A2Z4Y5A0</accession>